<dbReference type="Proteomes" id="UP000324222">
    <property type="component" value="Unassembled WGS sequence"/>
</dbReference>
<dbReference type="AlphaFoldDB" id="A0A5B7H383"/>
<dbReference type="EMBL" id="VSRR010022202">
    <property type="protein sequence ID" value="MPC64513.1"/>
    <property type="molecule type" value="Genomic_DNA"/>
</dbReference>
<evidence type="ECO:0000313" key="3">
    <source>
        <dbReference type="Proteomes" id="UP000324222"/>
    </source>
</evidence>
<name>A0A5B7H383_PORTR</name>
<keyword evidence="1" id="KW-0175">Coiled coil</keyword>
<evidence type="ECO:0000313" key="2">
    <source>
        <dbReference type="EMBL" id="MPC64513.1"/>
    </source>
</evidence>
<gene>
    <name evidence="2" type="ORF">E2C01_058630</name>
</gene>
<feature type="coiled-coil region" evidence="1">
    <location>
        <begin position="27"/>
        <end position="65"/>
    </location>
</feature>
<proteinExistence type="predicted"/>
<protein>
    <submittedName>
        <fullName evidence="2">Uncharacterized protein</fullName>
    </submittedName>
</protein>
<sequence length="128" mass="14952">MADSDVKGSEMPEGSEPEWKNLFAAMMERINKTAQETNARMDKMSNEINLRMNKAEQKMSEIIKQETSAVVMRRDLMREEMLTAVREAKQFTMEHKRLCQDQTEEFKEELVAVRQQCEGCTEVVKSKR</sequence>
<comment type="caution">
    <text evidence="2">The sequence shown here is derived from an EMBL/GenBank/DDBJ whole genome shotgun (WGS) entry which is preliminary data.</text>
</comment>
<dbReference type="OrthoDB" id="6347579at2759"/>
<reference evidence="2 3" key="1">
    <citation type="submission" date="2019-05" db="EMBL/GenBank/DDBJ databases">
        <title>Another draft genome of Portunus trituberculatus and its Hox gene families provides insights of decapod evolution.</title>
        <authorList>
            <person name="Jeong J.-H."/>
            <person name="Song I."/>
            <person name="Kim S."/>
            <person name="Choi T."/>
            <person name="Kim D."/>
            <person name="Ryu S."/>
            <person name="Kim W."/>
        </authorList>
    </citation>
    <scope>NUCLEOTIDE SEQUENCE [LARGE SCALE GENOMIC DNA]</scope>
    <source>
        <tissue evidence="2">Muscle</tissue>
    </source>
</reference>
<organism evidence="2 3">
    <name type="scientific">Portunus trituberculatus</name>
    <name type="common">Swimming crab</name>
    <name type="synonym">Neptunus trituberculatus</name>
    <dbReference type="NCBI Taxonomy" id="210409"/>
    <lineage>
        <taxon>Eukaryota</taxon>
        <taxon>Metazoa</taxon>
        <taxon>Ecdysozoa</taxon>
        <taxon>Arthropoda</taxon>
        <taxon>Crustacea</taxon>
        <taxon>Multicrustacea</taxon>
        <taxon>Malacostraca</taxon>
        <taxon>Eumalacostraca</taxon>
        <taxon>Eucarida</taxon>
        <taxon>Decapoda</taxon>
        <taxon>Pleocyemata</taxon>
        <taxon>Brachyura</taxon>
        <taxon>Eubrachyura</taxon>
        <taxon>Portunoidea</taxon>
        <taxon>Portunidae</taxon>
        <taxon>Portuninae</taxon>
        <taxon>Portunus</taxon>
    </lineage>
</organism>
<accession>A0A5B7H383</accession>
<keyword evidence="3" id="KW-1185">Reference proteome</keyword>
<evidence type="ECO:0000256" key="1">
    <source>
        <dbReference type="SAM" id="Coils"/>
    </source>
</evidence>